<evidence type="ECO:0000313" key="7">
    <source>
        <dbReference type="Proteomes" id="UP000183454"/>
    </source>
</evidence>
<dbReference type="InterPro" id="IPR027577">
    <property type="entry name" value="OvoA_Nterm"/>
</dbReference>
<organism evidence="6 7">
    <name type="scientific">Nitrosomonas communis</name>
    <dbReference type="NCBI Taxonomy" id="44574"/>
    <lineage>
        <taxon>Bacteria</taxon>
        <taxon>Pseudomonadati</taxon>
        <taxon>Pseudomonadota</taxon>
        <taxon>Betaproteobacteria</taxon>
        <taxon>Nitrosomonadales</taxon>
        <taxon>Nitrosomonadaceae</taxon>
        <taxon>Nitrosomonas</taxon>
    </lineage>
</organism>
<gene>
    <name evidence="6" type="ORF">SAMN05421882_100796</name>
</gene>
<dbReference type="Proteomes" id="UP000183454">
    <property type="component" value="Unassembled WGS sequence"/>
</dbReference>
<reference evidence="6 7" key="1">
    <citation type="submission" date="2016-10" db="EMBL/GenBank/DDBJ databases">
        <authorList>
            <person name="de Groot N.N."/>
        </authorList>
    </citation>
    <scope>NUCLEOTIDE SEQUENCE [LARGE SCALE GENOMIC DNA]</scope>
    <source>
        <strain evidence="6 7">Nm110</strain>
    </source>
</reference>
<dbReference type="InterPro" id="IPR042095">
    <property type="entry name" value="SUMF_sf"/>
</dbReference>
<dbReference type="GO" id="GO:0120147">
    <property type="term" value="F:formylglycine-generating oxidase activity"/>
    <property type="evidence" value="ECO:0007669"/>
    <property type="project" value="TreeGrafter"/>
</dbReference>
<dbReference type="InterPro" id="IPR005532">
    <property type="entry name" value="SUMF_dom"/>
</dbReference>
<dbReference type="InterPro" id="IPR024775">
    <property type="entry name" value="DinB-like"/>
</dbReference>
<dbReference type="NCBIfam" id="TIGR04344">
    <property type="entry name" value="ovoA_Nterm"/>
    <property type="match status" value="1"/>
</dbReference>
<dbReference type="InterPro" id="IPR016187">
    <property type="entry name" value="CTDL_fold"/>
</dbReference>
<dbReference type="Pfam" id="PF13489">
    <property type="entry name" value="Methyltransf_23"/>
    <property type="match status" value="1"/>
</dbReference>
<dbReference type="Pfam" id="PF12867">
    <property type="entry name" value="DinB_2"/>
    <property type="match status" value="1"/>
</dbReference>
<dbReference type="FunFam" id="3.90.1580.10:FF:000006">
    <property type="entry name" value="Generic methyltransferase, putative"/>
    <property type="match status" value="1"/>
</dbReference>
<dbReference type="PANTHER" id="PTHR23150">
    <property type="entry name" value="SULFATASE MODIFYING FACTOR 1, 2"/>
    <property type="match status" value="1"/>
</dbReference>
<protein>
    <submittedName>
        <fullName evidence="6">5-histidylcysteine sulfoxide synthase/putative 4-mercaptohistidine N1-methyltranferase</fullName>
    </submittedName>
</protein>
<dbReference type="EMBL" id="FNNH01000007">
    <property type="protein sequence ID" value="SDW31912.1"/>
    <property type="molecule type" value="Genomic_DNA"/>
</dbReference>
<evidence type="ECO:0000256" key="1">
    <source>
        <dbReference type="ARBA" id="ARBA00023002"/>
    </source>
</evidence>
<feature type="domain" description="DinB-like" evidence="5">
    <location>
        <begin position="81"/>
        <end position="216"/>
    </location>
</feature>
<dbReference type="InterPro" id="IPR051043">
    <property type="entry name" value="Sulfatase_Mod_Factor_Kinase"/>
</dbReference>
<evidence type="ECO:0000256" key="2">
    <source>
        <dbReference type="ARBA" id="ARBA00023004"/>
    </source>
</evidence>
<comment type="pathway">
    <text evidence="3">Amino-acid biosynthesis; ergothioneine biosynthesis.</text>
</comment>
<dbReference type="SUPFAM" id="SSF56436">
    <property type="entry name" value="C-type lectin-like"/>
    <property type="match status" value="1"/>
</dbReference>
<evidence type="ECO:0000259" key="5">
    <source>
        <dbReference type="Pfam" id="PF12867"/>
    </source>
</evidence>
<dbReference type="PANTHER" id="PTHR23150:SF26">
    <property type="entry name" value="GENERIC METHYLTRANSFERASE"/>
    <property type="match status" value="1"/>
</dbReference>
<dbReference type="CDD" id="cd02440">
    <property type="entry name" value="AdoMet_MTases"/>
    <property type="match status" value="1"/>
</dbReference>
<dbReference type="Gene3D" id="3.90.1580.10">
    <property type="entry name" value="paralog of FGE (formylglycine-generating enzyme)"/>
    <property type="match status" value="1"/>
</dbReference>
<dbReference type="InterPro" id="IPR027625">
    <property type="entry name" value="OvoA_Cterm"/>
</dbReference>
<dbReference type="NCBIfam" id="TIGR04345">
    <property type="entry name" value="ovoA_Cterm"/>
    <property type="match status" value="1"/>
</dbReference>
<sequence>MLLSLSQGIIVVFPFTTDGYAKFVISLLNMTYKVRKSIIAAPKVINKQVCQYFMSKKLFQRTPVLDGNDVNAKREEIRSYFHTTLDYYEQLFETLRNDEAYYVKPITLRHPLIFYLGHTATFFTNKLILAGLITERINPKVESMFAVGVDEMSWDDLDTTHYDWPSIEEVMTYRRTMRSIVDKLISDTPLTLPITWESPWWTIIMGIEHERIHLETSSVLIRQHALQYVQPHPAWQPCRKSGAAPENQLVTVPAGKVQIGKSNTDPVFGWDNEYGHHSAKIQTFQAGRYLVSNQEFLAFVEANGYGVEDHWEEEGRGWLKHTRAQYPTFWLKQGNEWYFRLMTEEVPMPWDWPVEVNYHEAKAFCNWKAKTSGLPIRLPTEDEWYRLYDVANLSEVPHNAPAAGNIHLDYYASSCPINEFPQGEFFDIVGNVWQWTETPTYPFEGFEVHPHYDDFTTPTFDDRHNLIKGGSWIACGNEALKASRYAFRRHFFQHAGFRYVVTDTPAFQPSSHYETDKLLSEYAEFHYGDTYFDVPNFPAALAKLAISAMGNRPAHKALDLGCASGRATFELAKHFDHVTGVDFSARFINQGVQLVQQGVLRYTLTDEGELVFYKERSLANLGLDDVKHKVEFFQGDACNLKPILTGYDLILAANLIDRLYDPAKFLANVHSRVNPGGLLLLASPYTWLEEHTKREAWIGGFKRDGESFTTLDGLKEILGSHFRLIQGPQEVPFVIRETKRKFQHTLSEVTIWEKIA</sequence>
<evidence type="ECO:0000256" key="3">
    <source>
        <dbReference type="ARBA" id="ARBA00037882"/>
    </source>
</evidence>
<dbReference type="SUPFAM" id="SSF53335">
    <property type="entry name" value="S-adenosyl-L-methionine-dependent methyltransferases"/>
    <property type="match status" value="1"/>
</dbReference>
<evidence type="ECO:0000313" key="6">
    <source>
        <dbReference type="EMBL" id="SDW31912.1"/>
    </source>
</evidence>
<evidence type="ECO:0000259" key="4">
    <source>
        <dbReference type="Pfam" id="PF03781"/>
    </source>
</evidence>
<proteinExistence type="predicted"/>
<keyword evidence="1" id="KW-0560">Oxidoreductase</keyword>
<keyword evidence="2" id="KW-0408">Iron</keyword>
<dbReference type="Pfam" id="PF03781">
    <property type="entry name" value="FGE-sulfatase"/>
    <property type="match status" value="1"/>
</dbReference>
<dbReference type="InterPro" id="IPR029063">
    <property type="entry name" value="SAM-dependent_MTases_sf"/>
</dbReference>
<accession>A0A1H2SK02</accession>
<feature type="domain" description="Sulfatase-modifying factor enzyme-like" evidence="4">
    <location>
        <begin position="247"/>
        <end position="500"/>
    </location>
</feature>
<dbReference type="AlphaFoldDB" id="A0A1H2SK02"/>
<name>A0A1H2SK02_9PROT</name>
<dbReference type="Gene3D" id="3.40.50.150">
    <property type="entry name" value="Vaccinia Virus protein VP39"/>
    <property type="match status" value="1"/>
</dbReference>